<dbReference type="KEGG" id="parq:DSM112329_01163"/>
<dbReference type="EMBL" id="CP114014">
    <property type="protein sequence ID" value="XAY04330.1"/>
    <property type="molecule type" value="Genomic_DNA"/>
</dbReference>
<dbReference type="RefSeq" id="WP_354700871.1">
    <property type="nucleotide sequence ID" value="NZ_CP114014.1"/>
</dbReference>
<keyword evidence="1" id="KW-0732">Signal</keyword>
<evidence type="ECO:0000313" key="2">
    <source>
        <dbReference type="EMBL" id="XAY04330.1"/>
    </source>
</evidence>
<name>A0AAU7ARV4_9ACTN</name>
<organism evidence="2">
    <name type="scientific">Paraconexibacter sp. AEG42_29</name>
    <dbReference type="NCBI Taxonomy" id="2997339"/>
    <lineage>
        <taxon>Bacteria</taxon>
        <taxon>Bacillati</taxon>
        <taxon>Actinomycetota</taxon>
        <taxon>Thermoleophilia</taxon>
        <taxon>Solirubrobacterales</taxon>
        <taxon>Paraconexibacteraceae</taxon>
        <taxon>Paraconexibacter</taxon>
    </lineage>
</organism>
<evidence type="ECO:0000256" key="1">
    <source>
        <dbReference type="SAM" id="SignalP"/>
    </source>
</evidence>
<proteinExistence type="predicted"/>
<gene>
    <name evidence="2" type="ORF">DSM112329_01163</name>
</gene>
<accession>A0AAU7ARV4</accession>
<sequence length="261" mass="27312">MFSTSSPVRSAAILTALVGAALPAVAVPAASAATRTEATYAVTLKAQMTERWQYRYDSTDDCKLTGDMCTKTIVGSGAASAQLRTRSPQDVWVLRGSGGRPPALNTGTDGLQITGSTVRSGSLTTTYGGPWQAANRDVTRPTSGCGRRDVRASTGLAWAGRSGLQTSLSVGEGSGACPSGPGPAPDWKNDEAPSLSAVVAAVSPSKFLKTRQFTIRGTKTFTATYPTSQGSSKLGRYSEGGDHTVRWTWEATFRLKPGRRG</sequence>
<feature type="signal peptide" evidence="1">
    <location>
        <begin position="1"/>
        <end position="26"/>
    </location>
</feature>
<reference evidence="2" key="1">
    <citation type="submission" date="2022-12" db="EMBL/GenBank/DDBJ databases">
        <title>Paraconexibacter alkalitolerans sp. nov. and Baekduia alba sp. nov., isolated from soil and emended description of the genera Paraconexibacter (Chun et al., 2020) and Baekduia (An et al., 2020).</title>
        <authorList>
            <person name="Vieira S."/>
            <person name="Huber K.J."/>
            <person name="Geppert A."/>
            <person name="Wolf J."/>
            <person name="Neumann-Schaal M."/>
            <person name="Muesken M."/>
            <person name="Overmann J."/>
        </authorList>
    </citation>
    <scope>NUCLEOTIDE SEQUENCE</scope>
    <source>
        <strain evidence="2">AEG42_29</strain>
    </source>
</reference>
<protein>
    <submittedName>
        <fullName evidence="2">Uncharacterized protein</fullName>
    </submittedName>
</protein>
<dbReference type="AlphaFoldDB" id="A0AAU7ARV4"/>
<feature type="chain" id="PRO_5043918820" evidence="1">
    <location>
        <begin position="27"/>
        <end position="261"/>
    </location>
</feature>